<evidence type="ECO:0008006" key="4">
    <source>
        <dbReference type="Google" id="ProtNLM"/>
    </source>
</evidence>
<dbReference type="AlphaFoldDB" id="A0A120CX39"/>
<keyword evidence="1" id="KW-0812">Transmembrane</keyword>
<dbReference type="OrthoDB" id="7428956at2"/>
<comment type="caution">
    <text evidence="2">The sequence shown here is derived from an EMBL/GenBank/DDBJ whole genome shotgun (WGS) entry which is preliminary data.</text>
</comment>
<name>A0A120CX39_HYPSL</name>
<gene>
    <name evidence="2" type="ORF">APY04_1027</name>
</gene>
<keyword evidence="1" id="KW-0472">Membrane</keyword>
<organism evidence="2 3">
    <name type="scientific">Hyphomicrobium sulfonivorans</name>
    <dbReference type="NCBI Taxonomy" id="121290"/>
    <lineage>
        <taxon>Bacteria</taxon>
        <taxon>Pseudomonadati</taxon>
        <taxon>Pseudomonadota</taxon>
        <taxon>Alphaproteobacteria</taxon>
        <taxon>Hyphomicrobiales</taxon>
        <taxon>Hyphomicrobiaceae</taxon>
        <taxon>Hyphomicrobium</taxon>
    </lineage>
</organism>
<dbReference type="RefSeq" id="WP_157066619.1">
    <property type="nucleotide sequence ID" value="NZ_LMTR01000032.1"/>
</dbReference>
<evidence type="ECO:0000313" key="3">
    <source>
        <dbReference type="Proteomes" id="UP000059074"/>
    </source>
</evidence>
<keyword evidence="1" id="KW-1133">Transmembrane helix</keyword>
<evidence type="ECO:0000256" key="1">
    <source>
        <dbReference type="SAM" id="Phobius"/>
    </source>
</evidence>
<keyword evidence="3" id="KW-1185">Reference proteome</keyword>
<protein>
    <recommendedName>
        <fullName evidence="4">Peptide ABC transporter permease</fullName>
    </recommendedName>
</protein>
<reference evidence="2 3" key="1">
    <citation type="submission" date="2015-10" db="EMBL/GenBank/DDBJ databases">
        <title>Transcriptomic analysis of a linuron degrading triple-species bacterial consortium.</title>
        <authorList>
            <person name="Albers P."/>
        </authorList>
    </citation>
    <scope>NUCLEOTIDE SEQUENCE [LARGE SCALE GENOMIC DNA]</scope>
    <source>
        <strain evidence="2 3">WDL6</strain>
    </source>
</reference>
<proteinExistence type="predicted"/>
<evidence type="ECO:0000313" key="2">
    <source>
        <dbReference type="EMBL" id="KWT70350.1"/>
    </source>
</evidence>
<dbReference type="PATRIC" id="fig|121290.4.peg.906"/>
<accession>A0A120CX39</accession>
<dbReference type="EMBL" id="LMTR01000032">
    <property type="protein sequence ID" value="KWT70350.1"/>
    <property type="molecule type" value="Genomic_DNA"/>
</dbReference>
<dbReference type="Proteomes" id="UP000059074">
    <property type="component" value="Unassembled WGS sequence"/>
</dbReference>
<dbReference type="STRING" id="121290.APY04_1027"/>
<feature type="transmembrane region" description="Helical" evidence="1">
    <location>
        <begin position="31"/>
        <end position="51"/>
    </location>
</feature>
<sequence>MARPTTDDLQNYPAQKARQGEIILKTRTQRIIFIAGLIGMIALPSIGALIFS</sequence>